<keyword evidence="1" id="KW-0489">Methyltransferase</keyword>
<dbReference type="RefSeq" id="WP_125466944.1">
    <property type="nucleotide sequence ID" value="NZ_RWBG01000001.1"/>
</dbReference>
<gene>
    <name evidence="1" type="ORF">EJA19_03480</name>
</gene>
<name>A0A428K666_9FLAO</name>
<proteinExistence type="predicted"/>
<accession>A0A428K666</accession>
<keyword evidence="1" id="KW-0808">Transferase</keyword>
<dbReference type="EMBL" id="RWBG01000001">
    <property type="protein sequence ID" value="RSK41954.1"/>
    <property type="molecule type" value="Genomic_DNA"/>
</dbReference>
<evidence type="ECO:0000313" key="1">
    <source>
        <dbReference type="EMBL" id="RSK41954.1"/>
    </source>
</evidence>
<sequence length="105" mass="12138">MKSRLHNILKGKFLVSEDAFKNWRMILFLSLLALVMIASSHSADRKVHDIAKLKDEVKELHSMFVEGRSELMRLKKETVVELKMKEKGIYISEIPPTKIIVKSSK</sequence>
<dbReference type="GO" id="GO:0032259">
    <property type="term" value="P:methylation"/>
    <property type="evidence" value="ECO:0007669"/>
    <property type="project" value="UniProtKB-KW"/>
</dbReference>
<dbReference type="Proteomes" id="UP000270620">
    <property type="component" value="Unassembled WGS sequence"/>
</dbReference>
<dbReference type="InterPro" id="IPR045755">
    <property type="entry name" value="FtsL-like"/>
</dbReference>
<dbReference type="AlphaFoldDB" id="A0A428K666"/>
<reference evidence="1 2" key="1">
    <citation type="submission" date="2018-12" db="EMBL/GenBank/DDBJ databases">
        <title>Mangrovimonas spongiae sp. nov., a novel member of the genus Mangrovimonas isolated from marine sponge.</title>
        <authorList>
            <person name="Zhuang L."/>
            <person name="Luo L."/>
        </authorList>
    </citation>
    <scope>NUCLEOTIDE SEQUENCE [LARGE SCALE GENOMIC DNA]</scope>
    <source>
        <strain evidence="1 2">HN-E26</strain>
    </source>
</reference>
<protein>
    <submittedName>
        <fullName evidence="1">S-adenosyl-methyltransferase</fullName>
    </submittedName>
</protein>
<comment type="caution">
    <text evidence="1">The sequence shown here is derived from an EMBL/GenBank/DDBJ whole genome shotgun (WGS) entry which is preliminary data.</text>
</comment>
<organism evidence="1 2">
    <name type="scientific">Mangrovimonas spongiae</name>
    <dbReference type="NCBI Taxonomy" id="2494697"/>
    <lineage>
        <taxon>Bacteria</taxon>
        <taxon>Pseudomonadati</taxon>
        <taxon>Bacteroidota</taxon>
        <taxon>Flavobacteriia</taxon>
        <taxon>Flavobacteriales</taxon>
        <taxon>Flavobacteriaceae</taxon>
        <taxon>Mangrovimonas</taxon>
    </lineage>
</organism>
<keyword evidence="2" id="KW-1185">Reference proteome</keyword>
<dbReference type="GO" id="GO:0008168">
    <property type="term" value="F:methyltransferase activity"/>
    <property type="evidence" value="ECO:0007669"/>
    <property type="project" value="UniProtKB-KW"/>
</dbReference>
<dbReference type="Pfam" id="PF19579">
    <property type="entry name" value="FtsL_2"/>
    <property type="match status" value="1"/>
</dbReference>
<evidence type="ECO:0000313" key="2">
    <source>
        <dbReference type="Proteomes" id="UP000270620"/>
    </source>
</evidence>
<dbReference type="OrthoDB" id="1132266at2"/>